<reference evidence="2 3" key="1">
    <citation type="journal article" date="2018" name="Front. Microbiol.">
        <title>Prospects for Fungal Bioremediation of Acidic Radioactive Waste Sites: Characterization and Genome Sequence of Rhodotorula taiwanensis MD1149.</title>
        <authorList>
            <person name="Tkavc R."/>
            <person name="Matrosova V.Y."/>
            <person name="Grichenko O.E."/>
            <person name="Gostincar C."/>
            <person name="Volpe R.P."/>
            <person name="Klimenkova P."/>
            <person name="Gaidamakova E.K."/>
            <person name="Zhou C.E."/>
            <person name="Stewart B.J."/>
            <person name="Lyman M.G."/>
            <person name="Malfatti S.A."/>
            <person name="Rubinfeld B."/>
            <person name="Courtot M."/>
            <person name="Singh J."/>
            <person name="Dalgard C.L."/>
            <person name="Hamilton T."/>
            <person name="Frey K.G."/>
            <person name="Gunde-Cimerman N."/>
            <person name="Dugan L."/>
            <person name="Daly M.J."/>
        </authorList>
    </citation>
    <scope>NUCLEOTIDE SEQUENCE [LARGE SCALE GENOMIC DNA]</scope>
    <source>
        <strain evidence="2 3">MD1149</strain>
    </source>
</reference>
<proteinExistence type="predicted"/>
<dbReference type="EMBL" id="PJQD01000036">
    <property type="protein sequence ID" value="POY73504.1"/>
    <property type="molecule type" value="Genomic_DNA"/>
</dbReference>
<dbReference type="AlphaFoldDB" id="A0A2S5B9Q7"/>
<keyword evidence="3" id="KW-1185">Reference proteome</keyword>
<dbReference type="OrthoDB" id="2525323at2759"/>
<gene>
    <name evidence="2" type="ORF">BMF94_3441</name>
</gene>
<evidence type="ECO:0000256" key="1">
    <source>
        <dbReference type="SAM" id="Phobius"/>
    </source>
</evidence>
<keyword evidence="1" id="KW-1133">Transmembrane helix</keyword>
<keyword evidence="1" id="KW-0472">Membrane</keyword>
<keyword evidence="1" id="KW-0812">Transmembrane</keyword>
<evidence type="ECO:0000313" key="2">
    <source>
        <dbReference type="EMBL" id="POY73504.1"/>
    </source>
</evidence>
<protein>
    <submittedName>
        <fullName evidence="2">Uncharacterized protein</fullName>
    </submittedName>
</protein>
<comment type="caution">
    <text evidence="2">The sequence shown here is derived from an EMBL/GenBank/DDBJ whole genome shotgun (WGS) entry which is preliminary data.</text>
</comment>
<name>A0A2S5B9Q7_9BASI</name>
<dbReference type="Proteomes" id="UP000237144">
    <property type="component" value="Unassembled WGS sequence"/>
</dbReference>
<evidence type="ECO:0000313" key="3">
    <source>
        <dbReference type="Proteomes" id="UP000237144"/>
    </source>
</evidence>
<sequence>MANSLLWLVSFLAVFGTCFVGYLVLSTCLGPPLVRAFRSWLNTHYRAVNAREWDQGGAGYRQAGAARRGRFVDGTGGSEGYEMATMTAQDD</sequence>
<feature type="transmembrane region" description="Helical" evidence="1">
    <location>
        <begin position="6"/>
        <end position="25"/>
    </location>
</feature>
<accession>A0A2S5B9Q7</accession>
<organism evidence="2 3">
    <name type="scientific">Rhodotorula taiwanensis</name>
    <dbReference type="NCBI Taxonomy" id="741276"/>
    <lineage>
        <taxon>Eukaryota</taxon>
        <taxon>Fungi</taxon>
        <taxon>Dikarya</taxon>
        <taxon>Basidiomycota</taxon>
        <taxon>Pucciniomycotina</taxon>
        <taxon>Microbotryomycetes</taxon>
        <taxon>Sporidiobolales</taxon>
        <taxon>Sporidiobolaceae</taxon>
        <taxon>Rhodotorula</taxon>
    </lineage>
</organism>